<evidence type="ECO:0000256" key="1">
    <source>
        <dbReference type="ARBA" id="ARBA00022737"/>
    </source>
</evidence>
<dbReference type="CDD" id="cd00590">
    <property type="entry name" value="RRM_SF"/>
    <property type="match status" value="2"/>
</dbReference>
<gene>
    <name evidence="6" type="ORF">WICPIJ_003651</name>
</gene>
<feature type="domain" description="RRM" evidence="5">
    <location>
        <begin position="411"/>
        <end position="520"/>
    </location>
</feature>
<proteinExistence type="predicted"/>
<evidence type="ECO:0000256" key="4">
    <source>
        <dbReference type="SAM" id="MobiDB-lite"/>
    </source>
</evidence>
<feature type="domain" description="RRM" evidence="5">
    <location>
        <begin position="173"/>
        <end position="255"/>
    </location>
</feature>
<dbReference type="GO" id="GO:0003723">
    <property type="term" value="F:RNA binding"/>
    <property type="evidence" value="ECO:0007669"/>
    <property type="project" value="UniProtKB-UniRule"/>
</dbReference>
<dbReference type="Pfam" id="PF00076">
    <property type="entry name" value="RRM_1"/>
    <property type="match status" value="4"/>
</dbReference>
<feature type="domain" description="RRM" evidence="5">
    <location>
        <begin position="268"/>
        <end position="357"/>
    </location>
</feature>
<dbReference type="AlphaFoldDB" id="A0A9P8TNH8"/>
<dbReference type="Gene3D" id="3.30.70.330">
    <property type="match status" value="3"/>
</dbReference>
<dbReference type="PROSITE" id="PS50102">
    <property type="entry name" value="RRM"/>
    <property type="match status" value="3"/>
</dbReference>
<comment type="caution">
    <text evidence="6">The sequence shown here is derived from an EMBL/GenBank/DDBJ whole genome shotgun (WGS) entry which is preliminary data.</text>
</comment>
<dbReference type="SUPFAM" id="SSF54928">
    <property type="entry name" value="RNA-binding domain, RBD"/>
    <property type="match status" value="2"/>
</dbReference>
<dbReference type="PANTHER" id="PTHR24012">
    <property type="entry name" value="RNA BINDING PROTEIN"/>
    <property type="match status" value="1"/>
</dbReference>
<keyword evidence="2 3" id="KW-0694">RNA-binding</keyword>
<dbReference type="SMART" id="SM00360">
    <property type="entry name" value="RRM"/>
    <property type="match status" value="3"/>
</dbReference>
<evidence type="ECO:0000256" key="2">
    <source>
        <dbReference type="ARBA" id="ARBA00022884"/>
    </source>
</evidence>
<evidence type="ECO:0000259" key="5">
    <source>
        <dbReference type="PROSITE" id="PS50102"/>
    </source>
</evidence>
<keyword evidence="1" id="KW-0677">Repeat</keyword>
<dbReference type="InterPro" id="IPR035979">
    <property type="entry name" value="RBD_domain_sf"/>
</dbReference>
<organism evidence="6 7">
    <name type="scientific">Wickerhamomyces pijperi</name>
    <name type="common">Yeast</name>
    <name type="synonym">Pichia pijperi</name>
    <dbReference type="NCBI Taxonomy" id="599730"/>
    <lineage>
        <taxon>Eukaryota</taxon>
        <taxon>Fungi</taxon>
        <taxon>Dikarya</taxon>
        <taxon>Ascomycota</taxon>
        <taxon>Saccharomycotina</taxon>
        <taxon>Saccharomycetes</taxon>
        <taxon>Phaffomycetales</taxon>
        <taxon>Wickerhamomycetaceae</taxon>
        <taxon>Wickerhamomyces</taxon>
    </lineage>
</organism>
<feature type="compositionally biased region" description="Basic residues" evidence="4">
    <location>
        <begin position="381"/>
        <end position="393"/>
    </location>
</feature>
<keyword evidence="7" id="KW-1185">Reference proteome</keyword>
<feature type="region of interest" description="Disordered" evidence="4">
    <location>
        <begin position="372"/>
        <end position="412"/>
    </location>
</feature>
<accession>A0A9P8TNH8</accession>
<protein>
    <recommendedName>
        <fullName evidence="5">RRM domain-containing protein</fullName>
    </recommendedName>
</protein>
<dbReference type="InterPro" id="IPR012677">
    <property type="entry name" value="Nucleotide-bd_a/b_plait_sf"/>
</dbReference>
<reference evidence="6" key="1">
    <citation type="journal article" date="2021" name="Open Biol.">
        <title>Shared evolutionary footprints suggest mitochondrial oxidative damage underlies multiple complex I losses in fungi.</title>
        <authorList>
            <person name="Schikora-Tamarit M.A."/>
            <person name="Marcet-Houben M."/>
            <person name="Nosek J."/>
            <person name="Gabaldon T."/>
        </authorList>
    </citation>
    <scope>NUCLEOTIDE SEQUENCE</scope>
    <source>
        <strain evidence="6">CBS2887</strain>
    </source>
</reference>
<feature type="compositionally biased region" description="Polar residues" evidence="4">
    <location>
        <begin position="1"/>
        <end position="12"/>
    </location>
</feature>
<name>A0A9P8TNH8_WICPI</name>
<dbReference type="EMBL" id="JAEUBG010002048">
    <property type="protein sequence ID" value="KAH3685366.1"/>
    <property type="molecule type" value="Genomic_DNA"/>
</dbReference>
<evidence type="ECO:0000256" key="3">
    <source>
        <dbReference type="PROSITE-ProRule" id="PRU00176"/>
    </source>
</evidence>
<dbReference type="InterPro" id="IPR000504">
    <property type="entry name" value="RRM_dom"/>
</dbReference>
<evidence type="ECO:0000313" key="7">
    <source>
        <dbReference type="Proteomes" id="UP000774326"/>
    </source>
</evidence>
<sequence length="629" mass="71538">MTVPEPSTGSTESDPKPAPASTPDTMPDPSSNQSEPRSNASSTEDSQLNQDDEYHYHSPLNNNVVLTITYTCSEDQSESTAHSEIKFDEILQWISDKLPEYPFQMLNTEYDRTFAETCEEGTVQLRLKFLNKVGFEETVLGPLSSAFASDNDDDNVKYTIDFKADYDCLINPGNLFIKNIAPDVTVPELLSLLSEHGKVKNCKIIQPSLTSGSSSNGTNYGFVNYEQGKDALSAINSLNGKTFHGADLYVNHHISKQQRLETTLEFFTNVYIKNIPFEFTKVDILNLFQKFGGICSVHLPNLLPSRPNSSAGDINAQQVKYGFINFANHSSALSSIMVMNGFEVKPGVFLQITKAQRRQDFIGYVHPFFGQQQQQQQQQQHRQHHHHHHKHATKQSLDSSKPAPGPNDQQTNLYIKNLPLNITDEHLNELFKPFGEIISVKVITFEDKSDSTKPNESEKTVGVSKGYGFVCFTNSDQASDAIVKMDGLELTKLCDLLEEYTLPETEKQEDQTLHISFAHKNNKKSNSNHNQHQQQLPKKFINSAHQQQRYQPMPPYHRQPLHAAMHYSSNAMRPPQQMHNMPQPIYQQPPHPSLLQQQQQQQFIQNPYQPQFQYQNQFFIPQQYFNAVQ</sequence>
<feature type="region of interest" description="Disordered" evidence="4">
    <location>
        <begin position="1"/>
        <end position="57"/>
    </location>
</feature>
<reference evidence="6" key="2">
    <citation type="submission" date="2021-01" db="EMBL/GenBank/DDBJ databases">
        <authorList>
            <person name="Schikora-Tamarit M.A."/>
        </authorList>
    </citation>
    <scope>NUCLEOTIDE SEQUENCE</scope>
    <source>
        <strain evidence="6">CBS2887</strain>
    </source>
</reference>
<feature type="compositionally biased region" description="Polar residues" evidence="4">
    <location>
        <begin position="22"/>
        <end position="49"/>
    </location>
</feature>
<dbReference type="Proteomes" id="UP000774326">
    <property type="component" value="Unassembled WGS sequence"/>
</dbReference>
<evidence type="ECO:0000313" key="6">
    <source>
        <dbReference type="EMBL" id="KAH3685366.1"/>
    </source>
</evidence>
<dbReference type="OrthoDB" id="6159137at2759"/>